<evidence type="ECO:0000313" key="2">
    <source>
        <dbReference type="Proteomes" id="UP001432027"/>
    </source>
</evidence>
<proteinExistence type="predicted"/>
<dbReference type="EMBL" id="BTSX01000004">
    <property type="protein sequence ID" value="GMS93218.1"/>
    <property type="molecule type" value="Genomic_DNA"/>
</dbReference>
<protein>
    <recommendedName>
        <fullName evidence="3">G protein-coupled receptor</fullName>
    </recommendedName>
</protein>
<accession>A0AAV5TFA7</accession>
<comment type="caution">
    <text evidence="1">The sequence shown here is derived from an EMBL/GenBank/DDBJ whole genome shotgun (WGS) entry which is preliminary data.</text>
</comment>
<evidence type="ECO:0000313" key="1">
    <source>
        <dbReference type="EMBL" id="GMS93218.1"/>
    </source>
</evidence>
<keyword evidence="2" id="KW-1185">Reference proteome</keyword>
<sequence length="120" mass="13640">IMFSLDLYLNFLRKPASRTSLAVSYQVPKNHRIVLALLPIETNESGLGMFTGVAFMLYRKVVANPTPIGQQIFIEMVTIGTHTPFIVTCFIKRTATKSSNKVRPVDPEVDHFETLRRSWN</sequence>
<dbReference type="Proteomes" id="UP001432027">
    <property type="component" value="Unassembled WGS sequence"/>
</dbReference>
<dbReference type="AlphaFoldDB" id="A0AAV5TFA7"/>
<feature type="non-terminal residue" evidence="1">
    <location>
        <position position="120"/>
    </location>
</feature>
<dbReference type="PANTHER" id="PTHR46561">
    <property type="entry name" value="SERPENTINE RECEPTOR, CLASS AB (CLASS A-LIKE)-RELATED"/>
    <property type="match status" value="1"/>
</dbReference>
<reference evidence="1" key="1">
    <citation type="submission" date="2023-10" db="EMBL/GenBank/DDBJ databases">
        <title>Genome assembly of Pristionchus species.</title>
        <authorList>
            <person name="Yoshida K."/>
            <person name="Sommer R.J."/>
        </authorList>
    </citation>
    <scope>NUCLEOTIDE SEQUENCE</scope>
    <source>
        <strain evidence="1">RS0144</strain>
    </source>
</reference>
<organism evidence="1 2">
    <name type="scientific">Pristionchus entomophagus</name>
    <dbReference type="NCBI Taxonomy" id="358040"/>
    <lineage>
        <taxon>Eukaryota</taxon>
        <taxon>Metazoa</taxon>
        <taxon>Ecdysozoa</taxon>
        <taxon>Nematoda</taxon>
        <taxon>Chromadorea</taxon>
        <taxon>Rhabditida</taxon>
        <taxon>Rhabditina</taxon>
        <taxon>Diplogasteromorpha</taxon>
        <taxon>Diplogasteroidea</taxon>
        <taxon>Neodiplogasteridae</taxon>
        <taxon>Pristionchus</taxon>
    </lineage>
</organism>
<dbReference type="InterPro" id="IPR053286">
    <property type="entry name" value="Nematode_rcpt-like_srab"/>
</dbReference>
<feature type="non-terminal residue" evidence="1">
    <location>
        <position position="1"/>
    </location>
</feature>
<dbReference type="PANTHER" id="PTHR46561:SF11">
    <property type="entry name" value="SERPENTINE RECEPTOR CLASS ALPHA_BETA-14"/>
    <property type="match status" value="1"/>
</dbReference>
<evidence type="ECO:0008006" key="3">
    <source>
        <dbReference type="Google" id="ProtNLM"/>
    </source>
</evidence>
<gene>
    <name evidence="1" type="ORF">PENTCL1PPCAC_15393</name>
</gene>
<name>A0AAV5TFA7_9BILA</name>